<gene>
    <name evidence="2" type="ORF">ABIF63_001736</name>
</gene>
<feature type="region of interest" description="Disordered" evidence="1">
    <location>
        <begin position="64"/>
        <end position="130"/>
    </location>
</feature>
<accession>A0ABV2RM39</accession>
<comment type="caution">
    <text evidence="2">The sequence shown here is derived from an EMBL/GenBank/DDBJ whole genome shotgun (WGS) entry which is preliminary data.</text>
</comment>
<reference evidence="2 3" key="1">
    <citation type="submission" date="2024-06" db="EMBL/GenBank/DDBJ databases">
        <title>Genomic Encyclopedia of Type Strains, Phase V (KMG-V): Genome sequencing to study the core and pangenomes of soil and plant-associated prokaryotes.</title>
        <authorList>
            <person name="Whitman W."/>
        </authorList>
    </citation>
    <scope>NUCLEOTIDE SEQUENCE [LARGE SCALE GENOMIC DNA]</scope>
    <source>
        <strain evidence="2 3">USDA 160</strain>
    </source>
</reference>
<dbReference type="Proteomes" id="UP001549291">
    <property type="component" value="Unassembled WGS sequence"/>
</dbReference>
<sequence length="130" mass="14637">MAETGVVSKKKRGAPPTGKGIQVGERWHPAELTAIDAWIASSPDKNITRAHAIRRLVAIGLRVKTESPPKSEDKKRRRDTKQRARELAVDAIDKITDTAASPEDQANRKQRLVKGPEEFQKVRRDRPNRK</sequence>
<evidence type="ECO:0000313" key="2">
    <source>
        <dbReference type="EMBL" id="MET4717630.1"/>
    </source>
</evidence>
<feature type="compositionally biased region" description="Basic and acidic residues" evidence="1">
    <location>
        <begin position="64"/>
        <end position="74"/>
    </location>
</feature>
<dbReference type="RefSeq" id="WP_038959694.1">
    <property type="nucleotide sequence ID" value="NZ_CP066351.1"/>
</dbReference>
<organism evidence="2 3">
    <name type="scientific">Bradyrhizobium japonicum</name>
    <dbReference type="NCBI Taxonomy" id="375"/>
    <lineage>
        <taxon>Bacteria</taxon>
        <taxon>Pseudomonadati</taxon>
        <taxon>Pseudomonadota</taxon>
        <taxon>Alphaproteobacteria</taxon>
        <taxon>Hyphomicrobiales</taxon>
        <taxon>Nitrobacteraceae</taxon>
        <taxon>Bradyrhizobium</taxon>
    </lineage>
</organism>
<keyword evidence="3" id="KW-1185">Reference proteome</keyword>
<evidence type="ECO:0000256" key="1">
    <source>
        <dbReference type="SAM" id="MobiDB-lite"/>
    </source>
</evidence>
<feature type="compositionally biased region" description="Basic and acidic residues" evidence="1">
    <location>
        <begin position="81"/>
        <end position="96"/>
    </location>
</feature>
<feature type="region of interest" description="Disordered" evidence="1">
    <location>
        <begin position="1"/>
        <end position="24"/>
    </location>
</feature>
<protein>
    <submittedName>
        <fullName evidence="2">Uncharacterized protein</fullName>
    </submittedName>
</protein>
<proteinExistence type="predicted"/>
<evidence type="ECO:0000313" key="3">
    <source>
        <dbReference type="Proteomes" id="UP001549291"/>
    </source>
</evidence>
<dbReference type="EMBL" id="JBEPTQ010000002">
    <property type="protein sequence ID" value="MET4717630.1"/>
    <property type="molecule type" value="Genomic_DNA"/>
</dbReference>
<name>A0ABV2RM39_BRAJP</name>